<proteinExistence type="inferred from homology"/>
<feature type="binding site" evidence="3">
    <location>
        <position position="265"/>
    </location>
    <ligand>
        <name>Mg(2+)</name>
        <dbReference type="ChEBI" id="CHEBI:18420"/>
        <label>1</label>
    </ligand>
</feature>
<reference evidence="4 5" key="1">
    <citation type="submission" date="2016-12" db="EMBL/GenBank/DDBJ databases">
        <authorList>
            <person name="Song W.-J."/>
            <person name="Kurnit D.M."/>
        </authorList>
    </citation>
    <scope>NUCLEOTIDE SEQUENCE [LARGE SCALE GENOMIC DNA]</scope>
    <source>
        <strain evidence="4 5">DSM 12503</strain>
    </source>
</reference>
<evidence type="ECO:0000313" key="5">
    <source>
        <dbReference type="Proteomes" id="UP000184612"/>
    </source>
</evidence>
<name>A0A1M7YIB5_9FIRM</name>
<evidence type="ECO:0000256" key="1">
    <source>
        <dbReference type="ARBA" id="ARBA00010702"/>
    </source>
</evidence>
<dbReference type="InterPro" id="IPR005502">
    <property type="entry name" value="Ribosyl_crysJ1"/>
</dbReference>
<comment type="similarity">
    <text evidence="1">Belongs to the ADP-ribosylglycohydrolase family.</text>
</comment>
<dbReference type="PANTHER" id="PTHR16222:SF24">
    <property type="entry name" value="ADP-RIBOSYLHYDROLASE ARH3"/>
    <property type="match status" value="1"/>
</dbReference>
<dbReference type="GO" id="GO:0016787">
    <property type="term" value="F:hydrolase activity"/>
    <property type="evidence" value="ECO:0007669"/>
    <property type="project" value="UniProtKB-KW"/>
</dbReference>
<feature type="binding site" evidence="3">
    <location>
        <position position="268"/>
    </location>
    <ligand>
        <name>Mg(2+)</name>
        <dbReference type="ChEBI" id="CHEBI:18420"/>
        <label>1</label>
    </ligand>
</feature>
<evidence type="ECO:0000256" key="3">
    <source>
        <dbReference type="PIRSR" id="PIRSR605502-1"/>
    </source>
</evidence>
<keyword evidence="3" id="KW-0479">Metal-binding</keyword>
<dbReference type="Gene3D" id="1.10.4080.10">
    <property type="entry name" value="ADP-ribosylation/Crystallin J1"/>
    <property type="match status" value="1"/>
</dbReference>
<dbReference type="Proteomes" id="UP000184612">
    <property type="component" value="Unassembled WGS sequence"/>
</dbReference>
<keyword evidence="3" id="KW-0460">Magnesium</keyword>
<organism evidence="4 5">
    <name type="scientific">Anaerocolumna xylanovorans DSM 12503</name>
    <dbReference type="NCBI Taxonomy" id="1121345"/>
    <lineage>
        <taxon>Bacteria</taxon>
        <taxon>Bacillati</taxon>
        <taxon>Bacillota</taxon>
        <taxon>Clostridia</taxon>
        <taxon>Lachnospirales</taxon>
        <taxon>Lachnospiraceae</taxon>
        <taxon>Anaerocolumna</taxon>
    </lineage>
</organism>
<feature type="binding site" evidence="3">
    <location>
        <position position="267"/>
    </location>
    <ligand>
        <name>Mg(2+)</name>
        <dbReference type="ChEBI" id="CHEBI:18420"/>
        <label>1</label>
    </ligand>
</feature>
<dbReference type="InterPro" id="IPR050792">
    <property type="entry name" value="ADP-ribosylglycohydrolase"/>
</dbReference>
<accession>A0A1M7YIB5</accession>
<dbReference type="InterPro" id="IPR036705">
    <property type="entry name" value="Ribosyl_crysJ1_sf"/>
</dbReference>
<sequence length="308" mass="33876">MLTNRDRILGGLWGLLIGDALGVPYEFNGPENLPGLEQIEYQPPISFVRSHSGVLPGTWSDDGAQALCLLDSLLSCGKMDINDFASRLLQWYNCGLWAVDNKVFDVGNQTARALIAYSNGKPPYESGNIIPDGKGNGSLMRVLPLALWHKGTDEELVNDAHLQSLVTHGHICNQVCCALYCLWARRLLEGHSISEAYSSAVLGLRKIYSEDSKFYYELEWSIRPDEAPIGKGGGFVVDSLRSARMVLASDNYEQAVKSAIALGDDTDTTAAIAGGLAGIYFGFDNIPNRWYSELRGKEMVYTLIDKLF</sequence>
<keyword evidence="2 4" id="KW-0378">Hydrolase</keyword>
<dbReference type="OrthoDB" id="9798107at2"/>
<evidence type="ECO:0000256" key="2">
    <source>
        <dbReference type="ARBA" id="ARBA00022801"/>
    </source>
</evidence>
<comment type="cofactor">
    <cofactor evidence="3">
        <name>Mg(2+)</name>
        <dbReference type="ChEBI" id="CHEBI:18420"/>
    </cofactor>
    <text evidence="3">Binds 2 magnesium ions per subunit.</text>
</comment>
<dbReference type="PANTHER" id="PTHR16222">
    <property type="entry name" value="ADP-RIBOSYLGLYCOHYDROLASE"/>
    <property type="match status" value="1"/>
</dbReference>
<dbReference type="SUPFAM" id="SSF101478">
    <property type="entry name" value="ADP-ribosylglycohydrolase"/>
    <property type="match status" value="1"/>
</dbReference>
<gene>
    <name evidence="4" type="ORF">SAMN02745217_03603</name>
</gene>
<dbReference type="RefSeq" id="WP_073590256.1">
    <property type="nucleotide sequence ID" value="NZ_FRFD01000011.1"/>
</dbReference>
<keyword evidence="5" id="KW-1185">Reference proteome</keyword>
<dbReference type="Pfam" id="PF03747">
    <property type="entry name" value="ADP_ribosyl_GH"/>
    <property type="match status" value="1"/>
</dbReference>
<feature type="binding site" evidence="3">
    <location>
        <position position="60"/>
    </location>
    <ligand>
        <name>Mg(2+)</name>
        <dbReference type="ChEBI" id="CHEBI:18420"/>
        <label>1</label>
    </ligand>
</feature>
<feature type="binding site" evidence="3">
    <location>
        <position position="62"/>
    </location>
    <ligand>
        <name>Mg(2+)</name>
        <dbReference type="ChEBI" id="CHEBI:18420"/>
        <label>1</label>
    </ligand>
</feature>
<dbReference type="STRING" id="1121345.SAMN02745217_03603"/>
<evidence type="ECO:0000313" key="4">
    <source>
        <dbReference type="EMBL" id="SHO52351.1"/>
    </source>
</evidence>
<dbReference type="GO" id="GO:0046872">
    <property type="term" value="F:metal ion binding"/>
    <property type="evidence" value="ECO:0007669"/>
    <property type="project" value="UniProtKB-KW"/>
</dbReference>
<dbReference type="EMBL" id="FRFD01000011">
    <property type="protein sequence ID" value="SHO52351.1"/>
    <property type="molecule type" value="Genomic_DNA"/>
</dbReference>
<protein>
    <submittedName>
        <fullName evidence="4">ADP-ribosylglycohydrolase</fullName>
    </submittedName>
</protein>
<dbReference type="AlphaFoldDB" id="A0A1M7YIB5"/>
<feature type="binding site" evidence="3">
    <location>
        <position position="61"/>
    </location>
    <ligand>
        <name>Mg(2+)</name>
        <dbReference type="ChEBI" id="CHEBI:18420"/>
        <label>1</label>
    </ligand>
</feature>